<evidence type="ECO:0000313" key="2">
    <source>
        <dbReference type="Proteomes" id="UP001062846"/>
    </source>
</evidence>
<evidence type="ECO:0000313" key="1">
    <source>
        <dbReference type="EMBL" id="KAI8557614.1"/>
    </source>
</evidence>
<reference evidence="1" key="1">
    <citation type="submission" date="2022-02" db="EMBL/GenBank/DDBJ databases">
        <title>Plant Genome Project.</title>
        <authorList>
            <person name="Zhang R.-G."/>
        </authorList>
    </citation>
    <scope>NUCLEOTIDE SEQUENCE</scope>
    <source>
        <strain evidence="1">AT1</strain>
    </source>
</reference>
<organism evidence="1 2">
    <name type="scientific">Rhododendron molle</name>
    <name type="common">Chinese azalea</name>
    <name type="synonym">Azalea mollis</name>
    <dbReference type="NCBI Taxonomy" id="49168"/>
    <lineage>
        <taxon>Eukaryota</taxon>
        <taxon>Viridiplantae</taxon>
        <taxon>Streptophyta</taxon>
        <taxon>Embryophyta</taxon>
        <taxon>Tracheophyta</taxon>
        <taxon>Spermatophyta</taxon>
        <taxon>Magnoliopsida</taxon>
        <taxon>eudicotyledons</taxon>
        <taxon>Gunneridae</taxon>
        <taxon>Pentapetalae</taxon>
        <taxon>asterids</taxon>
        <taxon>Ericales</taxon>
        <taxon>Ericaceae</taxon>
        <taxon>Ericoideae</taxon>
        <taxon>Rhodoreae</taxon>
        <taxon>Rhododendron</taxon>
    </lineage>
</organism>
<protein>
    <submittedName>
        <fullName evidence="1">Uncharacterized protein</fullName>
    </submittedName>
</protein>
<dbReference type="Proteomes" id="UP001062846">
    <property type="component" value="Chromosome 4"/>
</dbReference>
<sequence length="143" mass="16225">MNLENPFQELQPNTEFVFKLKQSTCPFPVCSKNGDMRLRRNAQTTLCQDEIENCLNSIDMIRAEKIADATVEPQIDVKIGKCAKILRSWPDDEVGVAGELYHRVQKIKKCSRIDMICGEEIADAAVMPQIDVKIGKWAEIIRS</sequence>
<dbReference type="EMBL" id="CM046391">
    <property type="protein sequence ID" value="KAI8557614.1"/>
    <property type="molecule type" value="Genomic_DNA"/>
</dbReference>
<gene>
    <name evidence="1" type="ORF">RHMOL_Rhmol04G0023500</name>
</gene>
<comment type="caution">
    <text evidence="1">The sequence shown here is derived from an EMBL/GenBank/DDBJ whole genome shotgun (WGS) entry which is preliminary data.</text>
</comment>
<accession>A0ACC0NXH7</accession>
<name>A0ACC0NXH7_RHOML</name>
<proteinExistence type="predicted"/>
<keyword evidence="2" id="KW-1185">Reference proteome</keyword>